<comment type="caution">
    <text evidence="2">The sequence shown here is derived from an EMBL/GenBank/DDBJ whole genome shotgun (WGS) entry which is preliminary data.</text>
</comment>
<proteinExistence type="predicted"/>
<dbReference type="InterPro" id="IPR011049">
    <property type="entry name" value="Serralysin-like_metalloprot_C"/>
</dbReference>
<feature type="signal peptide" evidence="1">
    <location>
        <begin position="1"/>
        <end position="20"/>
    </location>
</feature>
<protein>
    <submittedName>
        <fullName evidence="2">TMF family protein</fullName>
    </submittedName>
</protein>
<dbReference type="EMBL" id="JAAGNZ010000002">
    <property type="protein sequence ID" value="NEU69543.1"/>
    <property type="molecule type" value="Genomic_DNA"/>
</dbReference>
<dbReference type="Proteomes" id="UP000477386">
    <property type="component" value="Unassembled WGS sequence"/>
</dbReference>
<organism evidence="2 3">
    <name type="scientific">Spirosoma agri</name>
    <dbReference type="NCBI Taxonomy" id="1987381"/>
    <lineage>
        <taxon>Bacteria</taxon>
        <taxon>Pseudomonadati</taxon>
        <taxon>Bacteroidota</taxon>
        <taxon>Cytophagia</taxon>
        <taxon>Cytophagales</taxon>
        <taxon>Cytophagaceae</taxon>
        <taxon>Spirosoma</taxon>
    </lineage>
</organism>
<keyword evidence="3" id="KW-1185">Reference proteome</keyword>
<accession>A0A6M0IRG8</accession>
<feature type="chain" id="PRO_5027050858" evidence="1">
    <location>
        <begin position="21"/>
        <end position="495"/>
    </location>
</feature>
<keyword evidence="1" id="KW-0732">Signal</keyword>
<name>A0A6M0IRG8_9BACT</name>
<evidence type="ECO:0000313" key="3">
    <source>
        <dbReference type="Proteomes" id="UP000477386"/>
    </source>
</evidence>
<evidence type="ECO:0000256" key="1">
    <source>
        <dbReference type="SAM" id="SignalP"/>
    </source>
</evidence>
<reference evidence="2 3" key="1">
    <citation type="submission" date="2020-02" db="EMBL/GenBank/DDBJ databases">
        <title>Draft genome sequence of two Spirosoma agri KCTC 52727 and Spirosoma terrae KCTC 52035.</title>
        <authorList>
            <person name="Rojas J."/>
            <person name="Ambika Manirajan B."/>
            <person name="Ratering S."/>
            <person name="Suarez C."/>
            <person name="Schnell S."/>
        </authorList>
    </citation>
    <scope>NUCLEOTIDE SEQUENCE [LARGE SCALE GENOMIC DNA]</scope>
    <source>
        <strain evidence="2 3">KCTC 52727</strain>
    </source>
</reference>
<dbReference type="Gene3D" id="2.150.10.10">
    <property type="entry name" value="Serralysin-like metalloprotease, C-terminal"/>
    <property type="match status" value="1"/>
</dbReference>
<gene>
    <name evidence="2" type="ORF">GK091_21865</name>
</gene>
<evidence type="ECO:0000313" key="2">
    <source>
        <dbReference type="EMBL" id="NEU69543.1"/>
    </source>
</evidence>
<sequence length="495" mass="51503">MKLIYFTVFLLLATFLSATAQQTNYVATMANASSPGIYNTLVGVAAGSGTTSGSYNTYIGYMSGYFNTSGSNNAFVGFNAGNNNQTGSNNAYFGYGAGVRNITGSNNTYLGAISGSSGIQSSLNTFVGASTGLNNNGDGNTFIGNQAGQNNQSGGYNVFLGSQAGLANTTGQGNLFLGQQAGGQNTTASYNLFMGNSSGSNTTTGLGNTAIGDGSLLRNNTGIHNVAIGRFAGVESRNDENVFIGFAADVTPNTPNLTNATAIGARARVSQSNSIVLGANANVGIGNGAPTAKLHITTGTANTSGLRLENLPISSTATGGQTKFLTVDGAGNVILGSLSGSAREGAVEALWQRKGSFLQSQNGESIVIGSKVDKTPTGYSLFVGQGLLAEKVKVAVKNTSDWSDYVFKPGYALQPLAEVEQYIQEHEHLPGIPSAKEMVEQGNDLHKTDAKLLEKIEELTLYSIQLEKQLQANDKKHQAEIDELKQLVKQLVGKK</sequence>
<dbReference type="AlphaFoldDB" id="A0A6M0IRG8"/>